<dbReference type="GO" id="GO:0004364">
    <property type="term" value="F:glutathione transferase activity"/>
    <property type="evidence" value="ECO:0007669"/>
    <property type="project" value="TreeGrafter"/>
</dbReference>
<dbReference type="PANTHER" id="PTHR42673">
    <property type="entry name" value="MALEYLACETOACETATE ISOMERASE"/>
    <property type="match status" value="1"/>
</dbReference>
<dbReference type="Gene3D" id="3.40.30.10">
    <property type="entry name" value="Glutaredoxin"/>
    <property type="match status" value="1"/>
</dbReference>
<dbReference type="SUPFAM" id="SSF52833">
    <property type="entry name" value="Thioredoxin-like"/>
    <property type="match status" value="1"/>
</dbReference>
<dbReference type="PANTHER" id="PTHR42673:SF4">
    <property type="entry name" value="MALEYLACETOACETATE ISOMERASE"/>
    <property type="match status" value="1"/>
</dbReference>
<protein>
    <recommendedName>
        <fullName evidence="1">GST N-terminal domain-containing protein</fullName>
    </recommendedName>
</protein>
<organism evidence="2 3">
    <name type="scientific">Arachis hypogaea</name>
    <name type="common">Peanut</name>
    <dbReference type="NCBI Taxonomy" id="3818"/>
    <lineage>
        <taxon>Eukaryota</taxon>
        <taxon>Viridiplantae</taxon>
        <taxon>Streptophyta</taxon>
        <taxon>Embryophyta</taxon>
        <taxon>Tracheophyta</taxon>
        <taxon>Spermatophyta</taxon>
        <taxon>Magnoliopsida</taxon>
        <taxon>eudicotyledons</taxon>
        <taxon>Gunneridae</taxon>
        <taxon>Pentapetalae</taxon>
        <taxon>rosids</taxon>
        <taxon>fabids</taxon>
        <taxon>Fabales</taxon>
        <taxon>Fabaceae</taxon>
        <taxon>Papilionoideae</taxon>
        <taxon>50 kb inversion clade</taxon>
        <taxon>dalbergioids sensu lato</taxon>
        <taxon>Dalbergieae</taxon>
        <taxon>Pterocarpus clade</taxon>
        <taxon>Arachis</taxon>
    </lineage>
</organism>
<gene>
    <name evidence="2" type="ORF">Ahy_A10g049272</name>
</gene>
<accession>A0A445B6W1</accession>
<proteinExistence type="predicted"/>
<keyword evidence="3" id="KW-1185">Reference proteome</keyword>
<dbReference type="PROSITE" id="PS50404">
    <property type="entry name" value="GST_NTER"/>
    <property type="match status" value="1"/>
</dbReference>
<dbReference type="InterPro" id="IPR036249">
    <property type="entry name" value="Thioredoxin-like_sf"/>
</dbReference>
<evidence type="ECO:0000259" key="1">
    <source>
        <dbReference type="PROSITE" id="PS50404"/>
    </source>
</evidence>
<dbReference type="InterPro" id="IPR004045">
    <property type="entry name" value="Glutathione_S-Trfase_N"/>
</dbReference>
<dbReference type="SUPFAM" id="SSF47616">
    <property type="entry name" value="GST C-terminal domain-like"/>
    <property type="match status" value="1"/>
</dbReference>
<evidence type="ECO:0000313" key="2">
    <source>
        <dbReference type="EMBL" id="RYR34424.1"/>
    </source>
</evidence>
<dbReference type="STRING" id="3818.A0A445B6W1"/>
<dbReference type="InterPro" id="IPR036282">
    <property type="entry name" value="Glutathione-S-Trfase_C_sf"/>
</dbReference>
<comment type="caution">
    <text evidence="2">The sequence shown here is derived from an EMBL/GenBank/DDBJ whole genome shotgun (WGS) entry which is preliminary data.</text>
</comment>
<feature type="domain" description="GST N-terminal" evidence="1">
    <location>
        <begin position="105"/>
        <end position="180"/>
    </location>
</feature>
<sequence length="319" mass="37048">MIFNWFKLQFKVKLKLKCGTGRRQPWRFKVKLKLKRGNERKQPQSVEWSNTFKLQFKVKLKLKRENEESNPGFKVKLKLKRGNEESNPGGKFWSNTFKLQFKFKVKLEVKRHFQLFSAFMILAFKLQFKLKLELKRQFPALYGLALNPVGFVSVLVDGDLVLANPLVIIMYLDDKYPQYPLLPSDIHKRYSNQFLGPALCQLVVANSNECLPTSFPCPSASSKHKLSGVHSVPDFLLRMKVLFLDVSAYTLHTMSTNYIGEKVIPDEKLPWVQGVLRKCFTALEKLLKDHMGRYETGDEISWIIKKIKLILIVSISSKF</sequence>
<dbReference type="AlphaFoldDB" id="A0A445B6W1"/>
<dbReference type="GO" id="GO:0006559">
    <property type="term" value="P:L-phenylalanine catabolic process"/>
    <property type="evidence" value="ECO:0007669"/>
    <property type="project" value="TreeGrafter"/>
</dbReference>
<dbReference type="Gene3D" id="1.20.1050.10">
    <property type="match status" value="1"/>
</dbReference>
<evidence type="ECO:0000313" key="3">
    <source>
        <dbReference type="Proteomes" id="UP000289738"/>
    </source>
</evidence>
<name>A0A445B6W1_ARAHY</name>
<dbReference type="EMBL" id="SDMP01000010">
    <property type="protein sequence ID" value="RYR34424.1"/>
    <property type="molecule type" value="Genomic_DNA"/>
</dbReference>
<reference evidence="2 3" key="1">
    <citation type="submission" date="2019-01" db="EMBL/GenBank/DDBJ databases">
        <title>Sequencing of cultivated peanut Arachis hypogaea provides insights into genome evolution and oil improvement.</title>
        <authorList>
            <person name="Chen X."/>
        </authorList>
    </citation>
    <scope>NUCLEOTIDE SEQUENCE [LARGE SCALE GENOMIC DNA]</scope>
    <source>
        <strain evidence="3">cv. Fuhuasheng</strain>
        <tissue evidence="2">Leaves</tissue>
    </source>
</reference>
<dbReference type="GO" id="GO:0016034">
    <property type="term" value="F:maleylacetoacetate isomerase activity"/>
    <property type="evidence" value="ECO:0007669"/>
    <property type="project" value="TreeGrafter"/>
</dbReference>
<dbReference type="Proteomes" id="UP000289738">
    <property type="component" value="Chromosome A10"/>
</dbReference>
<dbReference type="GO" id="GO:0006749">
    <property type="term" value="P:glutathione metabolic process"/>
    <property type="evidence" value="ECO:0007669"/>
    <property type="project" value="TreeGrafter"/>
</dbReference>